<proteinExistence type="predicted"/>
<sequence>MALNFSPAKLRGVPCDRCSAQPSAAPQCYNCNYSCHNLPAKQRVDSLNNRSMLASAAAEETLQCCVVSSFYSEKKLVVVLAAKQVSLVHAFLSVARFQPFFDRLKRRRTGRASFRSCRAWYMLLFLCRKTTLNTA</sequence>
<dbReference type="Proteomes" id="UP000775213">
    <property type="component" value="Unassembled WGS sequence"/>
</dbReference>
<reference evidence="1 2" key="1">
    <citation type="journal article" date="2021" name="Hortic Res">
        <title>Chromosome-scale assembly of the Dendrobium chrysotoxum genome enhances the understanding of orchid evolution.</title>
        <authorList>
            <person name="Zhang Y."/>
            <person name="Zhang G.Q."/>
            <person name="Zhang D."/>
            <person name="Liu X.D."/>
            <person name="Xu X.Y."/>
            <person name="Sun W.H."/>
            <person name="Yu X."/>
            <person name="Zhu X."/>
            <person name="Wang Z.W."/>
            <person name="Zhao X."/>
            <person name="Zhong W.Y."/>
            <person name="Chen H."/>
            <person name="Yin W.L."/>
            <person name="Huang T."/>
            <person name="Niu S.C."/>
            <person name="Liu Z.J."/>
        </authorList>
    </citation>
    <scope>NUCLEOTIDE SEQUENCE [LARGE SCALE GENOMIC DNA]</scope>
    <source>
        <strain evidence="1">Lindl</strain>
    </source>
</reference>
<protein>
    <submittedName>
        <fullName evidence="1">Uncharacterized protein</fullName>
    </submittedName>
</protein>
<keyword evidence="2" id="KW-1185">Reference proteome</keyword>
<accession>A0AAV7GWZ3</accession>
<dbReference type="EMBL" id="JAGFBR010000010">
    <property type="protein sequence ID" value="KAH0460314.1"/>
    <property type="molecule type" value="Genomic_DNA"/>
</dbReference>
<dbReference type="AlphaFoldDB" id="A0AAV7GWZ3"/>
<organism evidence="1 2">
    <name type="scientific">Dendrobium chrysotoxum</name>
    <name type="common">Orchid</name>
    <dbReference type="NCBI Taxonomy" id="161865"/>
    <lineage>
        <taxon>Eukaryota</taxon>
        <taxon>Viridiplantae</taxon>
        <taxon>Streptophyta</taxon>
        <taxon>Embryophyta</taxon>
        <taxon>Tracheophyta</taxon>
        <taxon>Spermatophyta</taxon>
        <taxon>Magnoliopsida</taxon>
        <taxon>Liliopsida</taxon>
        <taxon>Asparagales</taxon>
        <taxon>Orchidaceae</taxon>
        <taxon>Epidendroideae</taxon>
        <taxon>Malaxideae</taxon>
        <taxon>Dendrobiinae</taxon>
        <taxon>Dendrobium</taxon>
    </lineage>
</organism>
<evidence type="ECO:0000313" key="1">
    <source>
        <dbReference type="EMBL" id="KAH0460314.1"/>
    </source>
</evidence>
<evidence type="ECO:0000313" key="2">
    <source>
        <dbReference type="Proteomes" id="UP000775213"/>
    </source>
</evidence>
<name>A0AAV7GWZ3_DENCH</name>
<gene>
    <name evidence="1" type="ORF">IEQ34_010977</name>
</gene>
<comment type="caution">
    <text evidence="1">The sequence shown here is derived from an EMBL/GenBank/DDBJ whole genome shotgun (WGS) entry which is preliminary data.</text>
</comment>